<dbReference type="AlphaFoldDB" id="A0A1Q9CZ19"/>
<evidence type="ECO:0000256" key="1">
    <source>
        <dbReference type="SAM" id="MobiDB-lite"/>
    </source>
</evidence>
<comment type="caution">
    <text evidence="2">The sequence shown here is derived from an EMBL/GenBank/DDBJ whole genome shotgun (WGS) entry which is preliminary data.</text>
</comment>
<feature type="region of interest" description="Disordered" evidence="1">
    <location>
        <begin position="166"/>
        <end position="229"/>
    </location>
</feature>
<gene>
    <name evidence="2" type="ORF">AK812_SmicGene30553</name>
</gene>
<organism evidence="2 3">
    <name type="scientific">Symbiodinium microadriaticum</name>
    <name type="common">Dinoflagellate</name>
    <name type="synonym">Zooxanthella microadriatica</name>
    <dbReference type="NCBI Taxonomy" id="2951"/>
    <lineage>
        <taxon>Eukaryota</taxon>
        <taxon>Sar</taxon>
        <taxon>Alveolata</taxon>
        <taxon>Dinophyceae</taxon>
        <taxon>Suessiales</taxon>
        <taxon>Symbiodiniaceae</taxon>
        <taxon>Symbiodinium</taxon>
    </lineage>
</organism>
<protein>
    <submittedName>
        <fullName evidence="2">Uncharacterized protein</fullName>
    </submittedName>
</protein>
<evidence type="ECO:0000313" key="3">
    <source>
        <dbReference type="Proteomes" id="UP000186817"/>
    </source>
</evidence>
<feature type="compositionally biased region" description="Basic and acidic residues" evidence="1">
    <location>
        <begin position="184"/>
        <end position="198"/>
    </location>
</feature>
<dbReference type="OrthoDB" id="432682at2759"/>
<evidence type="ECO:0000313" key="2">
    <source>
        <dbReference type="EMBL" id="OLP88177.1"/>
    </source>
</evidence>
<sequence length="369" mass="41634">MTDLPDVQLDSPSASRNLGLANWNEVSLDLPSPTSSTSPPRLPLRSRSAAALWQNARLSLVASPCLEHADQIYSTEAEGPGSDPTSRCSSPDAYQRRAVKDLRFNMGGLGSLGLESLALERRLAPEREEFLCQQLDEASDEIDRLCVERDDALKKVHDLAKVLREQNMAQEKSSRDLVSVARHHHDDGNSSDDNTVRGHERRRASCPANWPPPSPEQEASKPPKPKVDSASIFEERRHWHQQLQEFESYQDNLKQTERELREEVRAAWCESQSAIERMSLQEVQMEVWRSEVAQAREMQSEEAVMRYKESISCSAQQHRLRQNLLTTLALQASLLVSGCFGAWSYTVLRAKDAAPQQRFPHISASEARL</sequence>
<name>A0A1Q9CZ19_SYMMI</name>
<dbReference type="EMBL" id="LSRX01000827">
    <property type="protein sequence ID" value="OLP88177.1"/>
    <property type="molecule type" value="Genomic_DNA"/>
</dbReference>
<keyword evidence="3" id="KW-1185">Reference proteome</keyword>
<accession>A0A1Q9CZ19</accession>
<dbReference type="Proteomes" id="UP000186817">
    <property type="component" value="Unassembled WGS sequence"/>
</dbReference>
<feature type="compositionally biased region" description="Basic and acidic residues" evidence="1">
    <location>
        <begin position="218"/>
        <end position="229"/>
    </location>
</feature>
<proteinExistence type="predicted"/>
<reference evidence="2 3" key="1">
    <citation type="submission" date="2016-02" db="EMBL/GenBank/DDBJ databases">
        <title>Genome analysis of coral dinoflagellate symbionts highlights evolutionary adaptations to a symbiotic lifestyle.</title>
        <authorList>
            <person name="Aranda M."/>
            <person name="Li Y."/>
            <person name="Liew Y.J."/>
            <person name="Baumgarten S."/>
            <person name="Simakov O."/>
            <person name="Wilson M."/>
            <person name="Piel J."/>
            <person name="Ashoor H."/>
            <person name="Bougouffa S."/>
            <person name="Bajic V.B."/>
            <person name="Ryu T."/>
            <person name="Ravasi T."/>
            <person name="Bayer T."/>
            <person name="Micklem G."/>
            <person name="Kim H."/>
            <person name="Bhak J."/>
            <person name="Lajeunesse T.C."/>
            <person name="Voolstra C.R."/>
        </authorList>
    </citation>
    <scope>NUCLEOTIDE SEQUENCE [LARGE SCALE GENOMIC DNA]</scope>
    <source>
        <strain evidence="2 3">CCMP2467</strain>
    </source>
</reference>